<evidence type="ECO:0000313" key="2">
    <source>
        <dbReference type="EMBL" id="MFB2714743.1"/>
    </source>
</evidence>
<keyword evidence="3" id="KW-1185">Reference proteome</keyword>
<gene>
    <name evidence="2" type="ORF">ACE05E_04530</name>
</gene>
<reference evidence="2 3" key="1">
    <citation type="submission" date="2024-09" db="EMBL/GenBank/DDBJ databases">
        <title>Draft genome sequences of 6 high pH adapted Marinobacter shengliensis sp. isolated from Mariana forearc serpentinite mud volcanoes.</title>
        <authorList>
            <person name="Elkassas S."/>
            <person name="Serres M."/>
            <person name="Michael N."/>
            <person name="Amina P."/>
            <person name="Teodora Z."/>
            <person name="Julie H."/>
        </authorList>
    </citation>
    <scope>NUCLEOTIDE SEQUENCE [LARGE SCALE GENOMIC DNA]</scope>
    <source>
        <strain evidence="2 3">EB4</strain>
    </source>
</reference>
<dbReference type="Proteomes" id="UP001576762">
    <property type="component" value="Unassembled WGS sequence"/>
</dbReference>
<evidence type="ECO:0008006" key="4">
    <source>
        <dbReference type="Google" id="ProtNLM"/>
    </source>
</evidence>
<sequence>MESFTTIAISQLPIEEWHGVIGDAIQNQLVHNADKITLREATMRKQQAKLTATETSEKEEKPRVATLRWVAALLRSEWQASRGMGGNLQRFTQLNRSSKESSPDPNVNDLNCRSASVCSEREMSWLSGSWIVLPVH</sequence>
<proteinExistence type="predicted"/>
<dbReference type="RefSeq" id="WP_374813151.1">
    <property type="nucleotide sequence ID" value="NZ_JBHFLD010000004.1"/>
</dbReference>
<organism evidence="2 3">
    <name type="scientific">Marinobacter shengliensis</name>
    <dbReference type="NCBI Taxonomy" id="1389223"/>
    <lineage>
        <taxon>Bacteria</taxon>
        <taxon>Pseudomonadati</taxon>
        <taxon>Pseudomonadota</taxon>
        <taxon>Gammaproteobacteria</taxon>
        <taxon>Pseudomonadales</taxon>
        <taxon>Marinobacteraceae</taxon>
        <taxon>Marinobacter</taxon>
    </lineage>
</organism>
<accession>A0ABV4W3I1</accession>
<comment type="caution">
    <text evidence="2">The sequence shown here is derived from an EMBL/GenBank/DDBJ whole genome shotgun (WGS) entry which is preliminary data.</text>
</comment>
<name>A0ABV4W3I1_9GAMM</name>
<feature type="region of interest" description="Disordered" evidence="1">
    <location>
        <begin position="89"/>
        <end position="108"/>
    </location>
</feature>
<dbReference type="EMBL" id="JBHFLD010000004">
    <property type="protein sequence ID" value="MFB2714743.1"/>
    <property type="molecule type" value="Genomic_DNA"/>
</dbReference>
<protein>
    <recommendedName>
        <fullName evidence="4">IstB-like ATP-binding protein domain-containing protein</fullName>
    </recommendedName>
</protein>
<evidence type="ECO:0000256" key="1">
    <source>
        <dbReference type="SAM" id="MobiDB-lite"/>
    </source>
</evidence>
<evidence type="ECO:0000313" key="3">
    <source>
        <dbReference type="Proteomes" id="UP001576762"/>
    </source>
</evidence>